<reference evidence="1" key="1">
    <citation type="submission" date="2020-06" db="EMBL/GenBank/DDBJ databases">
        <authorList>
            <consortium name="Plant Systems Biology data submission"/>
        </authorList>
    </citation>
    <scope>NUCLEOTIDE SEQUENCE</scope>
    <source>
        <strain evidence="1">D6</strain>
    </source>
</reference>
<name>A0A9N8HLC4_9STRA</name>
<dbReference type="AlphaFoldDB" id="A0A9N8HLC4"/>
<dbReference type="EMBL" id="CAICTM010000810">
    <property type="protein sequence ID" value="CAB9516852.1"/>
    <property type="molecule type" value="Genomic_DNA"/>
</dbReference>
<comment type="caution">
    <text evidence="1">The sequence shown here is derived from an EMBL/GenBank/DDBJ whole genome shotgun (WGS) entry which is preliminary data.</text>
</comment>
<proteinExistence type="predicted"/>
<gene>
    <name evidence="1" type="ORF">SEMRO_811_G205890.1</name>
</gene>
<accession>A0A9N8HLC4</accession>
<sequence>MSKTDVRPRPLMFKAACCMWQACDFDDVALGCKGKSQVLCLTREISCAVGEPMTGCGLVTNKDNKECCKIGLLCCAYGLKEPETCCKAAGQFFCLKEAAALPLDEEYVGEPVFALYCLSCLPEVGCCVEAPRCRALERPVFDYSPVPMEQMDRGLQMEPYRDHAGEALPVASASVIKEPFKDEF</sequence>
<evidence type="ECO:0000313" key="2">
    <source>
        <dbReference type="Proteomes" id="UP001153069"/>
    </source>
</evidence>
<keyword evidence="2" id="KW-1185">Reference proteome</keyword>
<evidence type="ECO:0000313" key="1">
    <source>
        <dbReference type="EMBL" id="CAB9516852.1"/>
    </source>
</evidence>
<dbReference type="OrthoDB" id="10368578at2759"/>
<organism evidence="1 2">
    <name type="scientific">Seminavis robusta</name>
    <dbReference type="NCBI Taxonomy" id="568900"/>
    <lineage>
        <taxon>Eukaryota</taxon>
        <taxon>Sar</taxon>
        <taxon>Stramenopiles</taxon>
        <taxon>Ochrophyta</taxon>
        <taxon>Bacillariophyta</taxon>
        <taxon>Bacillariophyceae</taxon>
        <taxon>Bacillariophycidae</taxon>
        <taxon>Naviculales</taxon>
        <taxon>Naviculaceae</taxon>
        <taxon>Seminavis</taxon>
    </lineage>
</organism>
<dbReference type="Proteomes" id="UP001153069">
    <property type="component" value="Unassembled WGS sequence"/>
</dbReference>
<protein>
    <submittedName>
        <fullName evidence="1">Uncharacterized protein</fullName>
    </submittedName>
</protein>